<dbReference type="PANTHER" id="PTHR10127:SF850">
    <property type="entry name" value="METALLOENDOPEPTIDASE"/>
    <property type="match status" value="1"/>
</dbReference>
<dbReference type="RefSeq" id="WP_153870357.1">
    <property type="nucleotide sequence ID" value="NZ_JAEKCT010000001.1"/>
</dbReference>
<evidence type="ECO:0000313" key="3">
    <source>
        <dbReference type="EMBL" id="MRJ35936.1"/>
    </source>
</evidence>
<dbReference type="InterPro" id="IPR024079">
    <property type="entry name" value="MetalloPept_cat_dom_sf"/>
</dbReference>
<keyword evidence="5" id="KW-1185">Reference proteome</keyword>
<comment type="caution">
    <text evidence="3">The sequence shown here is derived from an EMBL/GenBank/DDBJ whole genome shotgun (WGS) entry which is preliminary data.</text>
</comment>
<protein>
    <recommendedName>
        <fullName evidence="1">Peptidase M12A domain-containing protein</fullName>
    </recommendedName>
</protein>
<reference evidence="2 5" key="2">
    <citation type="submission" date="2021-01" db="EMBL/GenBank/DDBJ databases">
        <title>Antibiotic resistance and phylogeny of Pseudomonas spp. isolated over three decades from chicken meat in the Norwegian food chain.</title>
        <authorList>
            <person name="Moen B."/>
        </authorList>
    </citation>
    <scope>NUCLEOTIDE SEQUENCE [LARGE SCALE GENOMIC DNA]</scope>
    <source>
        <strain evidence="2 5">MF6766</strain>
    </source>
</reference>
<evidence type="ECO:0000313" key="4">
    <source>
        <dbReference type="Proteomes" id="UP000408764"/>
    </source>
</evidence>
<organism evidence="3 4">
    <name type="scientific">Pseudomonas haemolytica</name>
    <dbReference type="NCBI Taxonomy" id="2600065"/>
    <lineage>
        <taxon>Bacteria</taxon>
        <taxon>Pseudomonadati</taxon>
        <taxon>Pseudomonadota</taxon>
        <taxon>Gammaproteobacteria</taxon>
        <taxon>Pseudomonadales</taxon>
        <taxon>Pseudomonadaceae</taxon>
        <taxon>Pseudomonas</taxon>
    </lineage>
</organism>
<dbReference type="EMBL" id="VOIW01000001">
    <property type="protein sequence ID" value="MRJ35936.1"/>
    <property type="molecule type" value="Genomic_DNA"/>
</dbReference>
<name>A0A5P1D6F2_9PSED</name>
<dbReference type="GO" id="GO:0004222">
    <property type="term" value="F:metalloendopeptidase activity"/>
    <property type="evidence" value="ECO:0007669"/>
    <property type="project" value="InterPro"/>
</dbReference>
<sequence length="257" mass="28971">MLFNTSPLFVPHQAVHATIDQSFEEPLPLLSRNKRGVAFGEKTWPQHAVLNIALLNMTNDQKDLVKHNINQWAPYTNLYFKFTDGPHGDLRITADNNASSGWSKIGTDAKYVLLTKPTMSIGFKGSPTEVAAQIQHEFGHGLGLKHEQQHPDRTLQLDKNNIYEEFELRGRFPWEADIAIIQTLPRDQVTTSPYDVKSIMHYGFPASRLSNGHAIERNTHLSEGDKRFVRALYPADNSPLGKLLDTAIRAMVNTQTT</sequence>
<dbReference type="PANTHER" id="PTHR10127">
    <property type="entry name" value="DISCOIDIN, CUB, EGF, LAMININ , AND ZINC METALLOPROTEASE DOMAIN CONTAINING"/>
    <property type="match status" value="1"/>
</dbReference>
<evidence type="ECO:0000313" key="5">
    <source>
        <dbReference type="Proteomes" id="UP000620382"/>
    </source>
</evidence>
<dbReference type="AlphaFoldDB" id="A0A5P1D6F2"/>
<dbReference type="Gene3D" id="3.40.390.10">
    <property type="entry name" value="Collagenase (Catalytic Domain)"/>
    <property type="match status" value="1"/>
</dbReference>
<dbReference type="OrthoDB" id="3669864at2"/>
<accession>A0A5P1D6F2</accession>
<dbReference type="GO" id="GO:0006508">
    <property type="term" value="P:proteolysis"/>
    <property type="evidence" value="ECO:0007669"/>
    <property type="project" value="InterPro"/>
</dbReference>
<dbReference type="InterPro" id="IPR001506">
    <property type="entry name" value="Peptidase_M12A"/>
</dbReference>
<reference evidence="3 4" key="1">
    <citation type="submission" date="2019-08" db="EMBL/GenBank/DDBJ databases">
        <title>Pseudomonas haemolytica sp. nov. isolated from raw milk and skim milk concentrate.</title>
        <authorList>
            <person name="Hofmann K."/>
            <person name="Huptas C."/>
            <person name="Doll E."/>
            <person name="Scherer S."/>
            <person name="Wenning M."/>
        </authorList>
    </citation>
    <scope>NUCLEOTIDE SEQUENCE [LARGE SCALE GENOMIC DNA]</scope>
    <source>
        <strain evidence="3 4">DSM 108987</strain>
    </source>
</reference>
<dbReference type="SUPFAM" id="SSF55486">
    <property type="entry name" value="Metalloproteases ('zincins'), catalytic domain"/>
    <property type="match status" value="1"/>
</dbReference>
<evidence type="ECO:0000313" key="2">
    <source>
        <dbReference type="EMBL" id="MBK3459090.1"/>
    </source>
</evidence>
<dbReference type="EMBL" id="JAENSR010000002">
    <property type="protein sequence ID" value="MBK3459090.1"/>
    <property type="molecule type" value="Genomic_DNA"/>
</dbReference>
<feature type="domain" description="Peptidase M12A" evidence="1">
    <location>
        <begin position="43"/>
        <end position="204"/>
    </location>
</feature>
<dbReference type="Pfam" id="PF01400">
    <property type="entry name" value="Astacin"/>
    <property type="match status" value="1"/>
</dbReference>
<proteinExistence type="predicted"/>
<dbReference type="Proteomes" id="UP000620382">
    <property type="component" value="Unassembled WGS sequence"/>
</dbReference>
<gene>
    <name evidence="3" type="ORF">FRT59_02955</name>
    <name evidence="2" type="ORF">JJD71_08445</name>
</gene>
<dbReference type="Proteomes" id="UP000408764">
    <property type="component" value="Unassembled WGS sequence"/>
</dbReference>
<evidence type="ECO:0000259" key="1">
    <source>
        <dbReference type="Pfam" id="PF01400"/>
    </source>
</evidence>